<organism evidence="1 2">
    <name type="scientific">Entomophthora muscae</name>
    <dbReference type="NCBI Taxonomy" id="34485"/>
    <lineage>
        <taxon>Eukaryota</taxon>
        <taxon>Fungi</taxon>
        <taxon>Fungi incertae sedis</taxon>
        <taxon>Zoopagomycota</taxon>
        <taxon>Entomophthoromycotina</taxon>
        <taxon>Entomophthoromycetes</taxon>
        <taxon>Entomophthorales</taxon>
        <taxon>Entomophthoraceae</taxon>
        <taxon>Entomophthora</taxon>
    </lineage>
</organism>
<evidence type="ECO:0000313" key="1">
    <source>
        <dbReference type="EMBL" id="KAJ9088228.1"/>
    </source>
</evidence>
<gene>
    <name evidence="1" type="ORF">DSO57_1025115</name>
</gene>
<dbReference type="Proteomes" id="UP001165960">
    <property type="component" value="Unassembled WGS sequence"/>
</dbReference>
<protein>
    <submittedName>
        <fullName evidence="1">Uncharacterized protein</fullName>
    </submittedName>
</protein>
<accession>A0ACC2UN37</accession>
<name>A0ACC2UN37_9FUNG</name>
<keyword evidence="2" id="KW-1185">Reference proteome</keyword>
<comment type="caution">
    <text evidence="1">The sequence shown here is derived from an EMBL/GenBank/DDBJ whole genome shotgun (WGS) entry which is preliminary data.</text>
</comment>
<sequence>MSATNVQTSATKQIHTATMRKPTTTKLSPAVNVKMPATTKQTSTATARVPAVIKQIHAAITRKPATAKLLPAFNTQAPATTKKIVTSDKLLSTMIIKRPQLWESNPDAPRAASPQGQPPSHPQFLGFESESDSTLENLLKSDEPSLPTTMPQR</sequence>
<proteinExistence type="predicted"/>
<evidence type="ECO:0000313" key="2">
    <source>
        <dbReference type="Proteomes" id="UP001165960"/>
    </source>
</evidence>
<reference evidence="1" key="1">
    <citation type="submission" date="2022-04" db="EMBL/GenBank/DDBJ databases">
        <title>Genome of the entomopathogenic fungus Entomophthora muscae.</title>
        <authorList>
            <person name="Elya C."/>
            <person name="Lovett B.R."/>
            <person name="Lee E."/>
            <person name="Macias A.M."/>
            <person name="Hajek A.E."/>
            <person name="De Bivort B.L."/>
            <person name="Kasson M.T."/>
            <person name="De Fine Licht H.H."/>
            <person name="Stajich J.E."/>
        </authorList>
    </citation>
    <scope>NUCLEOTIDE SEQUENCE</scope>
    <source>
        <strain evidence="1">Berkeley</strain>
    </source>
</reference>
<dbReference type="EMBL" id="QTSX02000139">
    <property type="protein sequence ID" value="KAJ9088228.1"/>
    <property type="molecule type" value="Genomic_DNA"/>
</dbReference>